<evidence type="ECO:0000313" key="3">
    <source>
        <dbReference type="Proteomes" id="UP001281761"/>
    </source>
</evidence>
<reference evidence="2 3" key="1">
    <citation type="journal article" date="2022" name="bioRxiv">
        <title>Genomics of Preaxostyla Flagellates Illuminates Evolutionary Transitions and the Path Towards Mitochondrial Loss.</title>
        <authorList>
            <person name="Novak L.V.F."/>
            <person name="Treitli S.C."/>
            <person name="Pyrih J."/>
            <person name="Halakuc P."/>
            <person name="Pipaliya S.V."/>
            <person name="Vacek V."/>
            <person name="Brzon O."/>
            <person name="Soukal P."/>
            <person name="Eme L."/>
            <person name="Dacks J.B."/>
            <person name="Karnkowska A."/>
            <person name="Elias M."/>
            <person name="Hampl V."/>
        </authorList>
    </citation>
    <scope>NUCLEOTIDE SEQUENCE [LARGE SCALE GENOMIC DNA]</scope>
    <source>
        <strain evidence="2">NAU3</strain>
        <tissue evidence="2">Gut</tissue>
    </source>
</reference>
<feature type="compositionally biased region" description="Polar residues" evidence="1">
    <location>
        <begin position="248"/>
        <end position="265"/>
    </location>
</feature>
<gene>
    <name evidence="2" type="ORF">BLNAU_7361</name>
</gene>
<evidence type="ECO:0000313" key="2">
    <source>
        <dbReference type="EMBL" id="KAK2957706.1"/>
    </source>
</evidence>
<feature type="region of interest" description="Disordered" evidence="1">
    <location>
        <begin position="209"/>
        <end position="274"/>
    </location>
</feature>
<feature type="compositionally biased region" description="Acidic residues" evidence="1">
    <location>
        <begin position="220"/>
        <end position="245"/>
    </location>
</feature>
<sequence>MNHQLTLQLQEKETSQLQFNRNQILSESLEQKQLQKKRDEEFRILLNQVDVMQREISDLNDRIEQEDTHWKEQKQLTNSAFELIHEMKLENDALRARLAQRETKDETVQPTRTPAKPSRPLLTNLSPPDSPHTHRSPLSHERQPMFRDTHQGQDQVTDPLHDVTPTEVSTSQPPLVTSEIPYTTFPNHSSKPNINMSDLSYLVGASTPHRTTTHPHENIDSDSDYEEISEYEEIEEEISETDDDSLPPQHSSFRQSPIHTISASPFDTVPELSQEESLQLLKKFAQLQKS</sequence>
<protein>
    <submittedName>
        <fullName evidence="2">Uncharacterized protein</fullName>
    </submittedName>
</protein>
<feature type="region of interest" description="Disordered" evidence="1">
    <location>
        <begin position="101"/>
        <end position="140"/>
    </location>
</feature>
<name>A0ABQ9Y1T7_9EUKA</name>
<dbReference type="EMBL" id="JARBJD010000044">
    <property type="protein sequence ID" value="KAK2957706.1"/>
    <property type="molecule type" value="Genomic_DNA"/>
</dbReference>
<dbReference type="Proteomes" id="UP001281761">
    <property type="component" value="Unassembled WGS sequence"/>
</dbReference>
<accession>A0ABQ9Y1T7</accession>
<organism evidence="2 3">
    <name type="scientific">Blattamonas nauphoetae</name>
    <dbReference type="NCBI Taxonomy" id="2049346"/>
    <lineage>
        <taxon>Eukaryota</taxon>
        <taxon>Metamonada</taxon>
        <taxon>Preaxostyla</taxon>
        <taxon>Oxymonadida</taxon>
        <taxon>Blattamonas</taxon>
    </lineage>
</organism>
<keyword evidence="3" id="KW-1185">Reference proteome</keyword>
<proteinExistence type="predicted"/>
<evidence type="ECO:0000256" key="1">
    <source>
        <dbReference type="SAM" id="MobiDB-lite"/>
    </source>
</evidence>
<comment type="caution">
    <text evidence="2">The sequence shown here is derived from an EMBL/GenBank/DDBJ whole genome shotgun (WGS) entry which is preliminary data.</text>
</comment>